<feature type="transmembrane region" description="Helical" evidence="2">
    <location>
        <begin position="130"/>
        <end position="148"/>
    </location>
</feature>
<proteinExistence type="inferred from homology"/>
<dbReference type="Gene3D" id="3.90.226.10">
    <property type="entry name" value="2-enoyl-CoA Hydratase, Chain A, domain 1"/>
    <property type="match status" value="1"/>
</dbReference>
<evidence type="ECO:0000313" key="3">
    <source>
        <dbReference type="EMBL" id="PXX07415.1"/>
    </source>
</evidence>
<feature type="transmembrane region" description="Helical" evidence="2">
    <location>
        <begin position="95"/>
        <end position="118"/>
    </location>
</feature>
<keyword evidence="2" id="KW-0472">Membrane</keyword>
<dbReference type="GO" id="GO:0003824">
    <property type="term" value="F:catalytic activity"/>
    <property type="evidence" value="ECO:0007669"/>
    <property type="project" value="UniProtKB-ARBA"/>
</dbReference>
<dbReference type="CDD" id="cd06558">
    <property type="entry name" value="crotonase-like"/>
    <property type="match status" value="1"/>
</dbReference>
<reference evidence="3 4" key="2">
    <citation type="submission" date="2018-06" db="EMBL/GenBank/DDBJ databases">
        <title>Sequencing of bacterial isolates from soil warming experiment in Harvard Forest, Massachusetts, USA.</title>
        <authorList>
            <person name="Deangelis K.PhD."/>
        </authorList>
    </citation>
    <scope>NUCLEOTIDE SEQUENCE [LARGE SCALE GENOMIC DNA]</scope>
    <source>
        <strain evidence="3 4">GAS496</strain>
    </source>
</reference>
<protein>
    <submittedName>
        <fullName evidence="3">Enoyl-CoA hydratase</fullName>
    </submittedName>
</protein>
<dbReference type="Proteomes" id="UP000247781">
    <property type="component" value="Unassembled WGS sequence"/>
</dbReference>
<comment type="caution">
    <text evidence="3">The sequence shown here is derived from an EMBL/GenBank/DDBJ whole genome shotgun (WGS) entry which is preliminary data.</text>
</comment>
<gene>
    <name evidence="3" type="ORF">C8E89_111199</name>
</gene>
<dbReference type="AlphaFoldDB" id="A0A318HRY6"/>
<dbReference type="PANTHER" id="PTHR43802:SF1">
    <property type="entry name" value="IP11341P-RELATED"/>
    <property type="match status" value="1"/>
</dbReference>
<dbReference type="Pfam" id="PF00378">
    <property type="entry name" value="ECH_1"/>
    <property type="match status" value="1"/>
</dbReference>
<evidence type="ECO:0000313" key="4">
    <source>
        <dbReference type="Proteomes" id="UP000247781"/>
    </source>
</evidence>
<keyword evidence="2" id="KW-1133">Transmembrane helix</keyword>
<reference evidence="4" key="1">
    <citation type="submission" date="2018-05" db="EMBL/GenBank/DDBJ databases">
        <authorList>
            <person name="Deangelis K."/>
            <person name="Huntemann M."/>
            <person name="Clum A."/>
            <person name="Pillay M."/>
            <person name="Palaniappan K."/>
            <person name="Varghese N."/>
            <person name="Mikhailova N."/>
            <person name="Stamatis D."/>
            <person name="Reddy T."/>
            <person name="Daum C."/>
            <person name="Shapiro N."/>
            <person name="Ivanova N."/>
            <person name="Kyrpides N."/>
            <person name="Woyke T."/>
        </authorList>
    </citation>
    <scope>NUCLEOTIDE SEQUENCE [LARGE SCALE GENOMIC DNA]</scope>
    <source>
        <strain evidence="4">GAS496</strain>
    </source>
</reference>
<dbReference type="EMBL" id="QJJU01000011">
    <property type="protein sequence ID" value="PXX07415.1"/>
    <property type="molecule type" value="Genomic_DNA"/>
</dbReference>
<comment type="similarity">
    <text evidence="1">Belongs to the enoyl-CoA hydratase/isomerase family.</text>
</comment>
<evidence type="ECO:0000256" key="1">
    <source>
        <dbReference type="ARBA" id="ARBA00005254"/>
    </source>
</evidence>
<organism evidence="3 4">
    <name type="scientific">Mycolicibacterium moriokaense</name>
    <dbReference type="NCBI Taxonomy" id="39691"/>
    <lineage>
        <taxon>Bacteria</taxon>
        <taxon>Bacillati</taxon>
        <taxon>Actinomycetota</taxon>
        <taxon>Actinomycetes</taxon>
        <taxon>Mycobacteriales</taxon>
        <taxon>Mycobacteriaceae</taxon>
        <taxon>Mycolicibacterium</taxon>
    </lineage>
</organism>
<dbReference type="RefSeq" id="WP_110317503.1">
    <property type="nucleotide sequence ID" value="NZ_QJJU01000011.1"/>
</dbReference>
<evidence type="ECO:0000256" key="2">
    <source>
        <dbReference type="SAM" id="Phobius"/>
    </source>
</evidence>
<dbReference type="NCBIfam" id="NF004840">
    <property type="entry name" value="PRK06190.1"/>
    <property type="match status" value="1"/>
</dbReference>
<dbReference type="PANTHER" id="PTHR43802">
    <property type="entry name" value="ENOYL-COA HYDRATASE"/>
    <property type="match status" value="1"/>
</dbReference>
<dbReference type="InterPro" id="IPR001753">
    <property type="entry name" value="Enoyl-CoA_hydra/iso"/>
</dbReference>
<dbReference type="OrthoDB" id="8452484at2"/>
<dbReference type="InterPro" id="IPR029045">
    <property type="entry name" value="ClpP/crotonase-like_dom_sf"/>
</dbReference>
<sequence length="256" mass="26938">MSEHLRIDDKDEVRVLTIDRPESKNALHGPLRSELCAAVAEADRDEGVRAVVLTAIDPVFSAGVDFKQLDRGPGETGSPLDITPASALRAMRKPVICAVNGACVSGALEVALSCSFIVGSERARFADTHALLGVVPTWGLTALLPRAVGVRRARQMSITGEFVDAFEALRLGLVNHVVPHEQLLSFTLGLAARVPSHAAVGEMLGLYARGEDMSVAGALAAETSHSLGRSYDLEAFTAAGSATAARMKGAVDDRSL</sequence>
<dbReference type="SUPFAM" id="SSF52096">
    <property type="entry name" value="ClpP/crotonase"/>
    <property type="match status" value="1"/>
</dbReference>
<name>A0A318HRY6_9MYCO</name>
<accession>A0A318HRY6</accession>
<keyword evidence="2" id="KW-0812">Transmembrane</keyword>
<keyword evidence="4" id="KW-1185">Reference proteome</keyword>